<dbReference type="AlphaFoldDB" id="A0A5N5N074"/>
<reference evidence="4" key="1">
    <citation type="journal article" date="2019" name="Gigascience">
        <title>De novo genome assembly of the endangered Acer yangbiense, a plant species with extremely small populations endemic to Yunnan Province, China.</title>
        <authorList>
            <person name="Yang J."/>
            <person name="Wariss H.M."/>
            <person name="Tao L."/>
            <person name="Zhang R."/>
            <person name="Yun Q."/>
            <person name="Hollingsworth P."/>
            <person name="Dao Z."/>
            <person name="Luo G."/>
            <person name="Guo H."/>
            <person name="Ma Y."/>
            <person name="Sun W."/>
        </authorList>
    </citation>
    <scope>NUCLEOTIDE SEQUENCE [LARGE SCALE GENOMIC DNA]</scope>
    <source>
        <strain evidence="4">cv. br00</strain>
    </source>
</reference>
<dbReference type="InterPro" id="IPR011948">
    <property type="entry name" value="Dullard_phosphatase"/>
</dbReference>
<dbReference type="PANTHER" id="PTHR12210">
    <property type="entry name" value="DULLARD PROTEIN PHOSPHATASE"/>
    <property type="match status" value="1"/>
</dbReference>
<evidence type="ECO:0000256" key="1">
    <source>
        <dbReference type="SAM" id="MobiDB-lite"/>
    </source>
</evidence>
<proteinExistence type="predicted"/>
<dbReference type="Pfam" id="PF03031">
    <property type="entry name" value="NIF"/>
    <property type="match status" value="1"/>
</dbReference>
<name>A0A5N5N074_9ROSI</name>
<keyword evidence="4" id="KW-1185">Reference proteome</keyword>
<evidence type="ECO:0000313" key="4">
    <source>
        <dbReference type="Proteomes" id="UP000326939"/>
    </source>
</evidence>
<dbReference type="PROSITE" id="PS50969">
    <property type="entry name" value="FCP1"/>
    <property type="match status" value="1"/>
</dbReference>
<dbReference type="CDD" id="cd07521">
    <property type="entry name" value="HAD_FCP1-like"/>
    <property type="match status" value="1"/>
</dbReference>
<evidence type="ECO:0000313" key="3">
    <source>
        <dbReference type="EMBL" id="KAB5560734.1"/>
    </source>
</evidence>
<dbReference type="InterPro" id="IPR004274">
    <property type="entry name" value="FCP1_dom"/>
</dbReference>
<dbReference type="Gene3D" id="3.40.50.1000">
    <property type="entry name" value="HAD superfamily/HAD-like"/>
    <property type="match status" value="1"/>
</dbReference>
<protein>
    <recommendedName>
        <fullName evidence="2">FCP1 homology domain-containing protein</fullName>
    </recommendedName>
</protein>
<gene>
    <name evidence="3" type="ORF">DKX38_005691</name>
</gene>
<dbReference type="GO" id="GO:0016791">
    <property type="term" value="F:phosphatase activity"/>
    <property type="evidence" value="ECO:0007669"/>
    <property type="project" value="InterPro"/>
</dbReference>
<dbReference type="InterPro" id="IPR036412">
    <property type="entry name" value="HAD-like_sf"/>
</dbReference>
<dbReference type="EMBL" id="VDCV01000004">
    <property type="protein sequence ID" value="KAB5560734.1"/>
    <property type="molecule type" value="Genomic_DNA"/>
</dbReference>
<dbReference type="SUPFAM" id="SSF56784">
    <property type="entry name" value="HAD-like"/>
    <property type="match status" value="1"/>
</dbReference>
<organism evidence="3 4">
    <name type="scientific">Salix brachista</name>
    <dbReference type="NCBI Taxonomy" id="2182728"/>
    <lineage>
        <taxon>Eukaryota</taxon>
        <taxon>Viridiplantae</taxon>
        <taxon>Streptophyta</taxon>
        <taxon>Embryophyta</taxon>
        <taxon>Tracheophyta</taxon>
        <taxon>Spermatophyta</taxon>
        <taxon>Magnoliopsida</taxon>
        <taxon>eudicotyledons</taxon>
        <taxon>Gunneridae</taxon>
        <taxon>Pentapetalae</taxon>
        <taxon>rosids</taxon>
        <taxon>fabids</taxon>
        <taxon>Malpighiales</taxon>
        <taxon>Salicaceae</taxon>
        <taxon>Saliceae</taxon>
        <taxon>Salix</taxon>
    </lineage>
</organism>
<feature type="compositionally biased region" description="Basic residues" evidence="1">
    <location>
        <begin position="1"/>
        <end position="10"/>
    </location>
</feature>
<dbReference type="InterPro" id="IPR023214">
    <property type="entry name" value="HAD_sf"/>
</dbReference>
<dbReference type="FunFam" id="3.40.50.1000:FF:000093">
    <property type="entry name" value="NLI interacting factor-like phosphatase family protein"/>
    <property type="match status" value="1"/>
</dbReference>
<dbReference type="InterPro" id="IPR050365">
    <property type="entry name" value="TIM50"/>
</dbReference>
<comment type="caution">
    <text evidence="3">The sequence shown here is derived from an EMBL/GenBank/DDBJ whole genome shotgun (WGS) entry which is preliminary data.</text>
</comment>
<dbReference type="Proteomes" id="UP000326939">
    <property type="component" value="Chromosome 4"/>
</dbReference>
<feature type="domain" description="FCP1 homology" evidence="2">
    <location>
        <begin position="109"/>
        <end position="268"/>
    </location>
</feature>
<dbReference type="SMART" id="SM00577">
    <property type="entry name" value="CPDc"/>
    <property type="match status" value="1"/>
</dbReference>
<feature type="region of interest" description="Disordered" evidence="1">
    <location>
        <begin position="1"/>
        <end position="40"/>
    </location>
</feature>
<dbReference type="NCBIfam" id="TIGR02251">
    <property type="entry name" value="HIF-SF_euk"/>
    <property type="match status" value="1"/>
</dbReference>
<accession>A0A5N5N074</accession>
<sequence length="368" mass="42183">MVSKSLKRSPTKSIKDPGSHRPRPRRLHRKKSPGKTTSSSIVSTINKTIFSCKRRLSKLFSKLARISTPNSRYKDYKILKTGSKYHDLECEKDTTCRALFFNERLPPLISHDKRTVFLDLDETLVHSKADPPPQKFDFVVRPEIEGEKMNFYVLKRPGVDAFLEALGTKYEVVVFTAGLKEYATLVLDRIDPKGVISHRLYRDSCKQVDGKFVKDLSEMGRDLKRVVIVDDNPNCYIYQPENAIPVKPFLDDLGDLELGKLATFFDRCDCFEDMRDAVKEYVGGEEDVEFFVIDYLTSERSVYCKEISFRKVLLTISNLDLCFSNYALPCYDFAFIPHLSEGKKSDLQLSKPCKTPLKIMNASPVKVQ</sequence>
<feature type="compositionally biased region" description="Basic residues" evidence="1">
    <location>
        <begin position="20"/>
        <end position="33"/>
    </location>
</feature>
<evidence type="ECO:0000259" key="2">
    <source>
        <dbReference type="PROSITE" id="PS50969"/>
    </source>
</evidence>